<keyword evidence="2" id="KW-1134">Transmembrane beta strand</keyword>
<keyword evidence="2" id="KW-0812">Transmembrane</keyword>
<sequence length="486" mass="51230">MNKKMMNAMGSALKLTVLAALISGCTMMPKYQQPVSPVAAAWPAGTAYPAQGAQGRPAADVAWRDYFADERLKKLIALALANNRDLRVAALNIDKARAQYRIERAALLPSVAAGASQNAQRTADKLSVGGQGGVSRQYGVNLGVAAWEVDLFGRVRSLSEVALQTYLGTEEARASVQIALVAEVANAYLTLMADQERLALARQTLSSQQRSLELSESRVKAGAAAGLDLYQARTTVETARADAAAYTAQVAQGQNALSLLAGAAVPADLLPPAGLAGVTALTEVAAGLPSDLLYRRPDVLAAERTLQASNANIGAARAAFFPRITLTGQAGTASNSLSNLFESGSGAWSFAPSISLPIFNGGANRANLEVAKVSRDIGVAQYEKTIQVAFREVADALAQRGTVDERLNAQQQLVQASDKSYRIYEARYKNGADTFQNALIAQRALYAAQQGLISVRLAEQTSRVTLYKVLGGGWQASDAATVGKQG</sequence>
<dbReference type="EMBL" id="CP063361">
    <property type="protein sequence ID" value="UOD30053.1"/>
    <property type="molecule type" value="Genomic_DNA"/>
</dbReference>
<evidence type="ECO:0000256" key="1">
    <source>
        <dbReference type="ARBA" id="ARBA00007613"/>
    </source>
</evidence>
<dbReference type="PROSITE" id="PS51257">
    <property type="entry name" value="PROKAR_LIPOPROTEIN"/>
    <property type="match status" value="1"/>
</dbReference>
<feature type="signal peptide" evidence="2">
    <location>
        <begin position="1"/>
        <end position="19"/>
    </location>
</feature>
<feature type="chain" id="PRO_5045004321" evidence="2">
    <location>
        <begin position="20"/>
        <end position="486"/>
    </location>
</feature>
<protein>
    <submittedName>
        <fullName evidence="3">AdeC/AdeK/OprM family multidrug efflux complex outer membrane factor</fullName>
    </submittedName>
</protein>
<evidence type="ECO:0000313" key="4">
    <source>
        <dbReference type="Proteomes" id="UP000831532"/>
    </source>
</evidence>
<dbReference type="RefSeq" id="WP_243491306.1">
    <property type="nucleotide sequence ID" value="NZ_CP063361.1"/>
</dbReference>
<dbReference type="Gene3D" id="1.20.1600.10">
    <property type="entry name" value="Outer membrane efflux proteins (OEP)"/>
    <property type="match status" value="1"/>
</dbReference>
<keyword evidence="2" id="KW-0472">Membrane</keyword>
<keyword evidence="2" id="KW-0449">Lipoprotein</keyword>
<gene>
    <name evidence="3" type="primary">adeC</name>
    <name evidence="3" type="ORF">INH39_32690</name>
</gene>
<evidence type="ECO:0000256" key="2">
    <source>
        <dbReference type="RuleBase" id="RU362097"/>
    </source>
</evidence>
<comment type="similarity">
    <text evidence="1 2">Belongs to the outer membrane factor (OMF) (TC 1.B.17) family.</text>
</comment>
<dbReference type="InterPro" id="IPR003423">
    <property type="entry name" value="OMP_efflux"/>
</dbReference>
<dbReference type="SUPFAM" id="SSF56954">
    <property type="entry name" value="Outer membrane efflux proteins (OEP)"/>
    <property type="match status" value="1"/>
</dbReference>
<proteinExistence type="inferred from homology"/>
<organism evidence="3 4">
    <name type="scientific">Massilia violaceinigra</name>
    <dbReference type="NCBI Taxonomy" id="2045208"/>
    <lineage>
        <taxon>Bacteria</taxon>
        <taxon>Pseudomonadati</taxon>
        <taxon>Pseudomonadota</taxon>
        <taxon>Betaproteobacteria</taxon>
        <taxon>Burkholderiales</taxon>
        <taxon>Oxalobacteraceae</taxon>
        <taxon>Telluria group</taxon>
        <taxon>Massilia</taxon>
    </lineage>
</organism>
<dbReference type="Proteomes" id="UP000831532">
    <property type="component" value="Chromosome"/>
</dbReference>
<dbReference type="Pfam" id="PF02321">
    <property type="entry name" value="OEP"/>
    <property type="match status" value="2"/>
</dbReference>
<evidence type="ECO:0000313" key="3">
    <source>
        <dbReference type="EMBL" id="UOD30053.1"/>
    </source>
</evidence>
<name>A0ABY4ABS9_9BURK</name>
<reference evidence="3 4" key="1">
    <citation type="submission" date="2020-10" db="EMBL/GenBank/DDBJ databases">
        <title>Genome analysis of Massilia species.</title>
        <authorList>
            <person name="Jung D.-H."/>
        </authorList>
    </citation>
    <scope>NUCLEOTIDE SEQUENCE [LARGE SCALE GENOMIC DNA]</scope>
    <source>
        <strain evidence="4">sipir</strain>
    </source>
</reference>
<dbReference type="PANTHER" id="PTHR30203">
    <property type="entry name" value="OUTER MEMBRANE CATION EFFLUX PROTEIN"/>
    <property type="match status" value="1"/>
</dbReference>
<keyword evidence="2" id="KW-0564">Palmitate</keyword>
<keyword evidence="2" id="KW-0732">Signal</keyword>
<accession>A0ABY4ABS9</accession>
<dbReference type="InterPro" id="IPR010131">
    <property type="entry name" value="MdtP/NodT-like"/>
</dbReference>
<dbReference type="NCBIfam" id="TIGR01845">
    <property type="entry name" value="outer_NodT"/>
    <property type="match status" value="1"/>
</dbReference>
<dbReference type="PANTHER" id="PTHR30203:SF32">
    <property type="entry name" value="CATION EFFLUX SYSTEM PROTEIN CUSC"/>
    <property type="match status" value="1"/>
</dbReference>
<comment type="subcellular location">
    <subcellularLocation>
        <location evidence="2">Cell membrane</location>
        <topology evidence="2">Lipid-anchor</topology>
    </subcellularLocation>
</comment>
<dbReference type="Gene3D" id="2.20.200.10">
    <property type="entry name" value="Outer membrane efflux proteins (OEP)"/>
    <property type="match status" value="1"/>
</dbReference>
<keyword evidence="4" id="KW-1185">Reference proteome</keyword>